<dbReference type="SUPFAM" id="SSF56235">
    <property type="entry name" value="N-terminal nucleophile aminohydrolases (Ntn hydrolases)"/>
    <property type="match status" value="1"/>
</dbReference>
<evidence type="ECO:0000256" key="7">
    <source>
        <dbReference type="ARBA" id="ARBA00022962"/>
    </source>
</evidence>
<dbReference type="Gene3D" id="3.40.50.2020">
    <property type="match status" value="1"/>
</dbReference>
<evidence type="ECO:0000256" key="6">
    <source>
        <dbReference type="ARBA" id="ARBA00022755"/>
    </source>
</evidence>
<protein>
    <recommendedName>
        <fullName evidence="8 11">Amidophosphoribosyltransferase</fullName>
        <shortName evidence="11">ATase</shortName>
        <ecNumber evidence="3 11">2.4.2.14</ecNumber>
    </recommendedName>
    <alternativeName>
        <fullName evidence="9 11">Glutamine phosphoribosylpyrophosphate amidotransferase</fullName>
    </alternativeName>
</protein>
<organism evidence="13 14">
    <name type="scientific">Cordylochernes scorpioides</name>
    <dbReference type="NCBI Taxonomy" id="51811"/>
    <lineage>
        <taxon>Eukaryota</taxon>
        <taxon>Metazoa</taxon>
        <taxon>Ecdysozoa</taxon>
        <taxon>Arthropoda</taxon>
        <taxon>Chelicerata</taxon>
        <taxon>Arachnida</taxon>
        <taxon>Pseudoscorpiones</taxon>
        <taxon>Cheliferoidea</taxon>
        <taxon>Chernetidae</taxon>
        <taxon>Cordylochernes</taxon>
    </lineage>
</organism>
<evidence type="ECO:0000256" key="1">
    <source>
        <dbReference type="ARBA" id="ARBA00005209"/>
    </source>
</evidence>
<evidence type="ECO:0000256" key="8">
    <source>
        <dbReference type="ARBA" id="ARBA00033770"/>
    </source>
</evidence>
<dbReference type="InterPro" id="IPR029055">
    <property type="entry name" value="Ntn_hydrolases_N"/>
</dbReference>
<dbReference type="EC" id="2.4.2.14" evidence="3 11"/>
<dbReference type="Proteomes" id="UP001235939">
    <property type="component" value="Chromosome 02"/>
</dbReference>
<dbReference type="InterPro" id="IPR000836">
    <property type="entry name" value="PRTase_dom"/>
</dbReference>
<dbReference type="CDD" id="cd06223">
    <property type="entry name" value="PRTases_typeI"/>
    <property type="match status" value="1"/>
</dbReference>
<evidence type="ECO:0000259" key="12">
    <source>
        <dbReference type="PROSITE" id="PS51278"/>
    </source>
</evidence>
<evidence type="ECO:0000256" key="4">
    <source>
        <dbReference type="ARBA" id="ARBA00022676"/>
    </source>
</evidence>
<dbReference type="SUPFAM" id="SSF53271">
    <property type="entry name" value="PRTase-like"/>
    <property type="match status" value="1"/>
</dbReference>
<keyword evidence="7" id="KW-0315">Glutamine amidotransferase</keyword>
<comment type="catalytic activity">
    <reaction evidence="10">
        <text>5-phospho-beta-D-ribosylamine + L-glutamate + diphosphate = 5-phospho-alpha-D-ribose 1-diphosphate + L-glutamine + H2O</text>
        <dbReference type="Rhea" id="RHEA:14905"/>
        <dbReference type="ChEBI" id="CHEBI:15377"/>
        <dbReference type="ChEBI" id="CHEBI:29985"/>
        <dbReference type="ChEBI" id="CHEBI:33019"/>
        <dbReference type="ChEBI" id="CHEBI:58017"/>
        <dbReference type="ChEBI" id="CHEBI:58359"/>
        <dbReference type="ChEBI" id="CHEBI:58681"/>
        <dbReference type="EC" id="2.4.2.14"/>
    </reaction>
    <physiologicalReaction direction="right-to-left" evidence="10">
        <dbReference type="Rhea" id="RHEA:14907"/>
    </physiologicalReaction>
</comment>
<evidence type="ECO:0000256" key="9">
    <source>
        <dbReference type="ARBA" id="ARBA00033776"/>
    </source>
</evidence>
<evidence type="ECO:0000256" key="5">
    <source>
        <dbReference type="ARBA" id="ARBA00022679"/>
    </source>
</evidence>
<dbReference type="EMBL" id="CP092864">
    <property type="protein sequence ID" value="UYV62669.1"/>
    <property type="molecule type" value="Genomic_DNA"/>
</dbReference>
<feature type="domain" description="Glutamine amidotransferase type-2" evidence="12">
    <location>
        <begin position="9"/>
        <end position="255"/>
    </location>
</feature>
<dbReference type="InterPro" id="IPR017932">
    <property type="entry name" value="GATase_2_dom"/>
</dbReference>
<proteinExistence type="inferred from homology"/>
<dbReference type="PIRSF" id="PIRSF000485">
    <property type="entry name" value="Amd_phspho_trans"/>
    <property type="match status" value="1"/>
</dbReference>
<evidence type="ECO:0000256" key="3">
    <source>
        <dbReference type="ARBA" id="ARBA00011941"/>
    </source>
</evidence>
<dbReference type="Pfam" id="PF00156">
    <property type="entry name" value="Pribosyltran"/>
    <property type="match status" value="1"/>
</dbReference>
<dbReference type="Gene3D" id="3.60.20.10">
    <property type="entry name" value="Glutamine Phosphoribosylpyrophosphate, subunit 1, domain 1"/>
    <property type="match status" value="1"/>
</dbReference>
<dbReference type="InterPro" id="IPR035584">
    <property type="entry name" value="PurF_N"/>
</dbReference>
<dbReference type="PANTHER" id="PTHR11907">
    <property type="entry name" value="AMIDOPHOSPHORIBOSYLTRANSFERASE"/>
    <property type="match status" value="1"/>
</dbReference>
<evidence type="ECO:0000256" key="10">
    <source>
        <dbReference type="ARBA" id="ARBA00048545"/>
    </source>
</evidence>
<dbReference type="PROSITE" id="PS51278">
    <property type="entry name" value="GATASE_TYPE_2"/>
    <property type="match status" value="1"/>
</dbReference>
<evidence type="ECO:0000313" key="13">
    <source>
        <dbReference type="EMBL" id="UYV62669.1"/>
    </source>
</evidence>
<keyword evidence="14" id="KW-1185">Reference proteome</keyword>
<keyword evidence="4 11" id="KW-0328">Glycosyltransferase</keyword>
<keyword evidence="5 11" id="KW-0808">Transferase</keyword>
<dbReference type="NCBIfam" id="TIGR01134">
    <property type="entry name" value="purF"/>
    <property type="match status" value="1"/>
</dbReference>
<comment type="similarity">
    <text evidence="2 11">In the C-terminal section; belongs to the purine/pyrimidine phosphoribosyltransferase family.</text>
</comment>
<dbReference type="CDD" id="cd00715">
    <property type="entry name" value="GPATase_N"/>
    <property type="match status" value="1"/>
</dbReference>
<evidence type="ECO:0000313" key="14">
    <source>
        <dbReference type="Proteomes" id="UP001235939"/>
    </source>
</evidence>
<gene>
    <name evidence="13" type="ORF">LAZ67_2001461</name>
</gene>
<dbReference type="InterPro" id="IPR005854">
    <property type="entry name" value="PurF"/>
</dbReference>
<dbReference type="Pfam" id="PF13522">
    <property type="entry name" value="GATase_6"/>
    <property type="match status" value="1"/>
</dbReference>
<sequence length="491" mass="53659">MADEMNEACGIFGCIGADDWPTNMDIPHIIYLGLMGLQHRGQESAGIVTTKGGPKTNFLSHKGQGLVANVFTERSLVNIKGNLGIGHTRYSTMGGMDHHNTQPFVVHTAHGQLAVAHNGELVNAAPLRRMLLKTIGLSTGSDSEILTQLLSQPLPDPEPEDAPDWPARLKKLMALTSVSYSLILMHNDTIYAARDPFGNRPLCLGRVSTSMLRSPSRDNPIDAYMVSSESCAFVSIGARLVREVEPGEIVKITKQGFESVCIVPRPDNKPPALCIFEYVYFAKADSYIEGQQVEEVRKECGRQLAREALVEADLVSCVPESSIPAARGFSEKSGVPFADVLCKNRYVGRTFIEPTTYLRQLAVAKKFGPLTECFKGKRIILIDDSIVRGTTIRSIITMLKDNGAKEVHVRVASPPLYHPCYMGINIPTSEELVANTFNSTQLANEIGADSLVYLSLDGLKSAVRKNIKSNGRAIGHCTACLTGEYPVELQW</sequence>
<dbReference type="HAMAP" id="MF_01931">
    <property type="entry name" value="PurF"/>
    <property type="match status" value="1"/>
</dbReference>
<evidence type="ECO:0000256" key="2">
    <source>
        <dbReference type="ARBA" id="ARBA00010138"/>
    </source>
</evidence>
<comment type="pathway">
    <text evidence="1 11">Purine metabolism; IMP biosynthesis via de novo pathway; N(1)-(5-phospho-D-ribosyl)glycinamide from 5-phospho-alpha-D-ribose 1-diphosphate: step 1/2.</text>
</comment>
<dbReference type="InterPro" id="IPR029057">
    <property type="entry name" value="PRTase-like"/>
</dbReference>
<name>A0ABY6K193_9ARAC</name>
<keyword evidence="6 11" id="KW-0658">Purine biosynthesis</keyword>
<accession>A0ABY6K193</accession>
<evidence type="ECO:0000256" key="11">
    <source>
        <dbReference type="PIRNR" id="PIRNR000485"/>
    </source>
</evidence>
<reference evidence="13 14" key="1">
    <citation type="submission" date="2022-01" db="EMBL/GenBank/DDBJ databases">
        <title>A chromosomal length assembly of Cordylochernes scorpioides.</title>
        <authorList>
            <person name="Zeh D."/>
            <person name="Zeh J."/>
        </authorList>
    </citation>
    <scope>NUCLEOTIDE SEQUENCE [LARGE SCALE GENOMIC DNA]</scope>
    <source>
        <strain evidence="13">IN4F17</strain>
        <tissue evidence="13">Whole Body</tissue>
    </source>
</reference>